<dbReference type="EMBL" id="HE612861">
    <property type="protein sequence ID" value="CCE63754.1"/>
    <property type="molecule type" value="Genomic_DNA"/>
</dbReference>
<dbReference type="GO" id="GO:0044877">
    <property type="term" value="F:protein-containing complex binding"/>
    <property type="evidence" value="ECO:0007669"/>
    <property type="project" value="TreeGrafter"/>
</dbReference>
<dbReference type="InterPro" id="IPR001509">
    <property type="entry name" value="Epimerase_deHydtase"/>
</dbReference>
<dbReference type="Gene3D" id="3.40.50.720">
    <property type="entry name" value="NAD(P)-binding Rossmann-like Domain"/>
    <property type="match status" value="1"/>
</dbReference>
<keyword evidence="3" id="KW-1185">Reference proteome</keyword>
<proteinExistence type="predicted"/>
<dbReference type="KEGG" id="tpf:TPHA_0F02740"/>
<dbReference type="RefSeq" id="XP_003686188.1">
    <property type="nucleotide sequence ID" value="XM_003686140.1"/>
</dbReference>
<dbReference type="Proteomes" id="UP000005666">
    <property type="component" value="Chromosome 6"/>
</dbReference>
<accession>G8BUG8</accession>
<dbReference type="GO" id="GO:0005739">
    <property type="term" value="C:mitochondrion"/>
    <property type="evidence" value="ECO:0007669"/>
    <property type="project" value="EnsemblFungi"/>
</dbReference>
<reference evidence="2 3" key="1">
    <citation type="journal article" date="2011" name="Proc. Natl. Acad. Sci. U.S.A.">
        <title>Evolutionary erosion of yeast sex chromosomes by mating-type switching accidents.</title>
        <authorList>
            <person name="Gordon J.L."/>
            <person name="Armisen D."/>
            <person name="Proux-Wera E."/>
            <person name="Oheigeartaigh S.S."/>
            <person name="Byrne K.P."/>
            <person name="Wolfe K.H."/>
        </authorList>
    </citation>
    <scope>NUCLEOTIDE SEQUENCE [LARGE SCALE GENOMIC DNA]</scope>
    <source>
        <strain evidence="3">ATCC 24235 / CBS 4417 / NBRC 1672 / NRRL Y-8282 / UCD 70-5</strain>
    </source>
</reference>
<evidence type="ECO:0000259" key="1">
    <source>
        <dbReference type="Pfam" id="PF01370"/>
    </source>
</evidence>
<dbReference type="InterPro" id="IPR036291">
    <property type="entry name" value="NAD(P)-bd_dom_sf"/>
</dbReference>
<dbReference type="SUPFAM" id="SSF51735">
    <property type="entry name" value="NAD(P)-binding Rossmann-fold domains"/>
    <property type="match status" value="1"/>
</dbReference>
<dbReference type="STRING" id="1071381.G8BUG8"/>
<gene>
    <name evidence="2" type="primary">TPHA0F02740</name>
    <name evidence="2" type="ordered locus">TPHA_0F02740</name>
</gene>
<dbReference type="InterPro" id="IPR051207">
    <property type="entry name" value="ComplexI_NDUFA9_subunit"/>
</dbReference>
<dbReference type="HOGENOM" id="CLU_055314_1_0_1"/>
<dbReference type="GeneID" id="11535426"/>
<dbReference type="OMA" id="WERADIF"/>
<dbReference type="Pfam" id="PF01370">
    <property type="entry name" value="Epimerase"/>
    <property type="match status" value="1"/>
</dbReference>
<dbReference type="eggNOG" id="KOG4288">
    <property type="taxonomic scope" value="Eukaryota"/>
</dbReference>
<protein>
    <recommendedName>
        <fullName evidence="1">NAD-dependent epimerase/dehydratase domain-containing protein</fullName>
    </recommendedName>
</protein>
<evidence type="ECO:0000313" key="3">
    <source>
        <dbReference type="Proteomes" id="UP000005666"/>
    </source>
</evidence>
<dbReference type="GO" id="GO:0006744">
    <property type="term" value="P:ubiquinone biosynthetic process"/>
    <property type="evidence" value="ECO:0007669"/>
    <property type="project" value="EnsemblFungi"/>
</dbReference>
<feature type="domain" description="NAD-dependent epimerase/dehydratase" evidence="1">
    <location>
        <begin position="6"/>
        <end position="80"/>
    </location>
</feature>
<dbReference type="PANTHER" id="PTHR12126:SF16">
    <property type="entry name" value="MIOREX COMPLEX COMPONENT 2"/>
    <property type="match status" value="1"/>
</dbReference>
<name>G8BUG8_TETPH</name>
<sequence>MSKRLLVFGGNGFLGKRICQEAVNKGFQVTALSRSGSPPILTSMEDKLWISETKWVSCNVFDPSTYSHLLVDKPHVVHSLGILLENENYKKNVRGSPNIRALFTSSSLFQLPNPLLKKDSKFSYEWMNKRSAMILADAYNSISNKNTKNGSVLPSFTYISADTKFPLIPEGYIHSKREAEEYLLNKKNQFRSIILRPGFMFDEIKGSTDTRSFIQTGIDVLNCGNKLLLNNKLDCINQITRPTISTQQVAKNAITKIQDNDFKGVVYLDELIKI</sequence>
<dbReference type="PANTHER" id="PTHR12126">
    <property type="entry name" value="NADH-UBIQUINONE OXIDOREDUCTASE 39 KDA SUBUNIT-RELATED"/>
    <property type="match status" value="1"/>
</dbReference>
<dbReference type="OrthoDB" id="276721at2759"/>
<dbReference type="AlphaFoldDB" id="G8BUG8"/>
<organism evidence="2 3">
    <name type="scientific">Tetrapisispora phaffii (strain ATCC 24235 / CBS 4417 / NBRC 1672 / NRRL Y-8282 / UCD 70-5)</name>
    <name type="common">Yeast</name>
    <name type="synonym">Fabospora phaffii</name>
    <dbReference type="NCBI Taxonomy" id="1071381"/>
    <lineage>
        <taxon>Eukaryota</taxon>
        <taxon>Fungi</taxon>
        <taxon>Dikarya</taxon>
        <taxon>Ascomycota</taxon>
        <taxon>Saccharomycotina</taxon>
        <taxon>Saccharomycetes</taxon>
        <taxon>Saccharomycetales</taxon>
        <taxon>Saccharomycetaceae</taxon>
        <taxon>Tetrapisispora</taxon>
    </lineage>
</organism>
<evidence type="ECO:0000313" key="2">
    <source>
        <dbReference type="EMBL" id="CCE63754.1"/>
    </source>
</evidence>